<evidence type="ECO:0000259" key="10">
    <source>
        <dbReference type="PROSITE" id="PS51790"/>
    </source>
</evidence>
<evidence type="ECO:0000256" key="5">
    <source>
        <dbReference type="ARBA" id="ARBA00022723"/>
    </source>
</evidence>
<comment type="catalytic activity">
    <reaction evidence="8">
        <text>L-methionyl-[protein] + [thioredoxin]-disulfide + H2O = L-methionyl-(R)-S-oxide-[protein] + [thioredoxin]-dithiol</text>
        <dbReference type="Rhea" id="RHEA:24164"/>
        <dbReference type="Rhea" id="RHEA-COMP:10698"/>
        <dbReference type="Rhea" id="RHEA-COMP:10700"/>
        <dbReference type="Rhea" id="RHEA-COMP:12313"/>
        <dbReference type="Rhea" id="RHEA-COMP:12314"/>
        <dbReference type="ChEBI" id="CHEBI:15377"/>
        <dbReference type="ChEBI" id="CHEBI:16044"/>
        <dbReference type="ChEBI" id="CHEBI:29950"/>
        <dbReference type="ChEBI" id="CHEBI:45764"/>
        <dbReference type="ChEBI" id="CHEBI:50058"/>
        <dbReference type="EC" id="1.8.4.12"/>
    </reaction>
</comment>
<dbReference type="PANTHER" id="PTHR10173:SF52">
    <property type="entry name" value="METHIONINE-R-SULFOXIDE REDUCTASE B1"/>
    <property type="match status" value="1"/>
</dbReference>
<dbReference type="Gene3D" id="2.170.150.20">
    <property type="entry name" value="Peptide methionine sulfoxide reductase"/>
    <property type="match status" value="1"/>
</dbReference>
<evidence type="ECO:0000256" key="2">
    <source>
        <dbReference type="ARBA" id="ARBA00007174"/>
    </source>
</evidence>
<protein>
    <recommendedName>
        <fullName evidence="4">Peptide methionine sulfoxide reductase MsrB</fullName>
        <ecNumber evidence="3">1.8.4.12</ecNumber>
    </recommendedName>
    <alternativeName>
        <fullName evidence="9">Peptide-methionine (R)-S-oxide reductase</fullName>
    </alternativeName>
</protein>
<dbReference type="GO" id="GO:0006979">
    <property type="term" value="P:response to oxidative stress"/>
    <property type="evidence" value="ECO:0007669"/>
    <property type="project" value="InterPro"/>
</dbReference>
<dbReference type="STRING" id="1121014.N788_02295"/>
<dbReference type="InterPro" id="IPR028427">
    <property type="entry name" value="Met_Sox_Rdtase_MsrB"/>
</dbReference>
<comment type="caution">
    <text evidence="11">The sequence shown here is derived from an EMBL/GenBank/DDBJ whole genome shotgun (WGS) entry which is preliminary data.</text>
</comment>
<name>A0A087MMC3_9GAMM</name>
<dbReference type="SUPFAM" id="SSF51316">
    <property type="entry name" value="Mss4-like"/>
    <property type="match status" value="1"/>
</dbReference>
<dbReference type="GO" id="GO:0030091">
    <property type="term" value="P:protein repair"/>
    <property type="evidence" value="ECO:0007669"/>
    <property type="project" value="InterPro"/>
</dbReference>
<organism evidence="11 12">
    <name type="scientific">Arenimonas donghaensis DSM 18148 = HO3-R19</name>
    <dbReference type="NCBI Taxonomy" id="1121014"/>
    <lineage>
        <taxon>Bacteria</taxon>
        <taxon>Pseudomonadati</taxon>
        <taxon>Pseudomonadota</taxon>
        <taxon>Gammaproteobacteria</taxon>
        <taxon>Lysobacterales</taxon>
        <taxon>Lysobacteraceae</taxon>
        <taxon>Arenimonas</taxon>
    </lineage>
</organism>
<dbReference type="PATRIC" id="fig|1121014.3.peg.433"/>
<dbReference type="GO" id="GO:0046872">
    <property type="term" value="F:metal ion binding"/>
    <property type="evidence" value="ECO:0007669"/>
    <property type="project" value="UniProtKB-KW"/>
</dbReference>
<keyword evidence="12" id="KW-1185">Reference proteome</keyword>
<dbReference type="GO" id="GO:0033743">
    <property type="term" value="F:peptide-methionine (R)-S-oxide reductase activity"/>
    <property type="evidence" value="ECO:0007669"/>
    <property type="project" value="UniProtKB-EC"/>
</dbReference>
<proteinExistence type="inferred from homology"/>
<dbReference type="EMBL" id="AVCJ01000001">
    <property type="protein sequence ID" value="KFL38026.1"/>
    <property type="molecule type" value="Genomic_DNA"/>
</dbReference>
<dbReference type="InterPro" id="IPR002579">
    <property type="entry name" value="Met_Sox_Rdtase_MsrB_dom"/>
</dbReference>
<evidence type="ECO:0000256" key="3">
    <source>
        <dbReference type="ARBA" id="ARBA00012499"/>
    </source>
</evidence>
<comment type="similarity">
    <text evidence="2">Belongs to the MsrB Met sulfoxide reductase family.</text>
</comment>
<keyword evidence="6" id="KW-0862">Zinc</keyword>
<dbReference type="OrthoDB" id="9785497at2"/>
<accession>A0A087MMC3</accession>
<dbReference type="EC" id="1.8.4.12" evidence="3"/>
<dbReference type="Pfam" id="PF01641">
    <property type="entry name" value="SelR"/>
    <property type="match status" value="1"/>
</dbReference>
<keyword evidence="5" id="KW-0479">Metal-binding</keyword>
<comment type="cofactor">
    <cofactor evidence="1">
        <name>Zn(2+)</name>
        <dbReference type="ChEBI" id="CHEBI:29105"/>
    </cofactor>
</comment>
<evidence type="ECO:0000256" key="8">
    <source>
        <dbReference type="ARBA" id="ARBA00048488"/>
    </source>
</evidence>
<dbReference type="RefSeq" id="WP_051924260.1">
    <property type="nucleotide sequence ID" value="NZ_AVCJ01000001.1"/>
</dbReference>
<dbReference type="PROSITE" id="PS51790">
    <property type="entry name" value="MSRB"/>
    <property type="match status" value="1"/>
</dbReference>
<dbReference type="InterPro" id="IPR011057">
    <property type="entry name" value="Mss4-like_sf"/>
</dbReference>
<dbReference type="PANTHER" id="PTHR10173">
    <property type="entry name" value="METHIONINE SULFOXIDE REDUCTASE"/>
    <property type="match status" value="1"/>
</dbReference>
<dbReference type="GO" id="GO:0005737">
    <property type="term" value="C:cytoplasm"/>
    <property type="evidence" value="ECO:0007669"/>
    <property type="project" value="TreeGrafter"/>
</dbReference>
<evidence type="ECO:0000256" key="7">
    <source>
        <dbReference type="ARBA" id="ARBA00023002"/>
    </source>
</evidence>
<feature type="domain" description="MsrB" evidence="10">
    <location>
        <begin position="33"/>
        <end position="155"/>
    </location>
</feature>
<reference evidence="11 12" key="2">
    <citation type="journal article" date="2015" name="Stand. Genomic Sci.">
        <title>High quality draft genomic sequence of Arenimonas donghaensis DSM 18148(T).</title>
        <authorList>
            <person name="Chen F."/>
            <person name="Wang H."/>
            <person name="Cao Y."/>
            <person name="Li X."/>
            <person name="Wang G."/>
        </authorList>
    </citation>
    <scope>NUCLEOTIDE SEQUENCE [LARGE SCALE GENOMIC DNA]</scope>
    <source>
        <strain evidence="11 12">HO3-R19</strain>
    </source>
</reference>
<evidence type="ECO:0000256" key="1">
    <source>
        <dbReference type="ARBA" id="ARBA00001947"/>
    </source>
</evidence>
<evidence type="ECO:0000313" key="11">
    <source>
        <dbReference type="EMBL" id="KFL38026.1"/>
    </source>
</evidence>
<dbReference type="AlphaFoldDB" id="A0A087MMC3"/>
<evidence type="ECO:0000256" key="4">
    <source>
        <dbReference type="ARBA" id="ARBA00021130"/>
    </source>
</evidence>
<evidence type="ECO:0000256" key="9">
    <source>
        <dbReference type="ARBA" id="ARBA00075819"/>
    </source>
</evidence>
<sequence length="155" mass="16712">MSPVPESVHDWSLVIARVGAGNPPPARRVGKTQAQWRELLAPEVFQVTRLAGTERPFSSQMCGLFEPGRYGCACCGEALFDAGTKFESGSGWPSFTAPLADNVVAYKGDHSHGMQRVEILCNTCDAHLGHVFPDGPPPTGLRYCTNALSLQKLPD</sequence>
<gene>
    <name evidence="11" type="ORF">N788_02295</name>
</gene>
<dbReference type="Proteomes" id="UP000029085">
    <property type="component" value="Unassembled WGS sequence"/>
</dbReference>
<dbReference type="FunFam" id="2.170.150.20:FF:000001">
    <property type="entry name" value="Peptide methionine sulfoxide reductase MsrB"/>
    <property type="match status" value="1"/>
</dbReference>
<dbReference type="NCBIfam" id="TIGR00357">
    <property type="entry name" value="peptide-methionine (R)-S-oxide reductase MsrB"/>
    <property type="match status" value="1"/>
</dbReference>
<keyword evidence="7" id="KW-0560">Oxidoreductase</keyword>
<reference evidence="12" key="1">
    <citation type="submission" date="2013-08" db="EMBL/GenBank/DDBJ databases">
        <title>Genome sequencing of Arenimonas donghaensis.</title>
        <authorList>
            <person name="Chen F."/>
            <person name="Wang G."/>
        </authorList>
    </citation>
    <scope>NUCLEOTIDE SEQUENCE [LARGE SCALE GENOMIC DNA]</scope>
    <source>
        <strain evidence="12">HO3-R19</strain>
    </source>
</reference>
<evidence type="ECO:0000256" key="6">
    <source>
        <dbReference type="ARBA" id="ARBA00022833"/>
    </source>
</evidence>
<evidence type="ECO:0000313" key="12">
    <source>
        <dbReference type="Proteomes" id="UP000029085"/>
    </source>
</evidence>